<feature type="compositionally biased region" description="Polar residues" evidence="1">
    <location>
        <begin position="246"/>
        <end position="255"/>
    </location>
</feature>
<feature type="region of interest" description="Disordered" evidence="1">
    <location>
        <begin position="1"/>
        <end position="53"/>
    </location>
</feature>
<proteinExistence type="predicted"/>
<evidence type="ECO:0000313" key="2">
    <source>
        <dbReference type="EMBL" id="KAF7504695.1"/>
    </source>
</evidence>
<dbReference type="OrthoDB" id="5204833at2759"/>
<gene>
    <name evidence="2" type="ORF">GJ744_001976</name>
</gene>
<reference evidence="2" key="1">
    <citation type="submission" date="2020-02" db="EMBL/GenBank/DDBJ databases">
        <authorList>
            <person name="Palmer J.M."/>
        </authorList>
    </citation>
    <scope>NUCLEOTIDE SEQUENCE</scope>
    <source>
        <strain evidence="2">EPUS1.4</strain>
        <tissue evidence="2">Thallus</tissue>
    </source>
</reference>
<feature type="compositionally biased region" description="Low complexity" evidence="1">
    <location>
        <begin position="816"/>
        <end position="831"/>
    </location>
</feature>
<evidence type="ECO:0000313" key="3">
    <source>
        <dbReference type="Proteomes" id="UP000606974"/>
    </source>
</evidence>
<dbReference type="AlphaFoldDB" id="A0A8H7AGE2"/>
<feature type="compositionally biased region" description="Low complexity" evidence="1">
    <location>
        <begin position="397"/>
        <end position="409"/>
    </location>
</feature>
<keyword evidence="3" id="KW-1185">Reference proteome</keyword>
<feature type="region of interest" description="Disordered" evidence="1">
    <location>
        <begin position="234"/>
        <end position="295"/>
    </location>
</feature>
<feature type="compositionally biased region" description="Polar residues" evidence="1">
    <location>
        <begin position="284"/>
        <end position="293"/>
    </location>
</feature>
<feature type="region of interest" description="Disordered" evidence="1">
    <location>
        <begin position="593"/>
        <end position="616"/>
    </location>
</feature>
<feature type="region of interest" description="Disordered" evidence="1">
    <location>
        <begin position="324"/>
        <end position="357"/>
    </location>
</feature>
<feature type="compositionally biased region" description="Basic and acidic residues" evidence="1">
    <location>
        <begin position="606"/>
        <end position="616"/>
    </location>
</feature>
<feature type="compositionally biased region" description="Basic residues" evidence="1">
    <location>
        <begin position="1"/>
        <end position="13"/>
    </location>
</feature>
<feature type="compositionally biased region" description="Basic and acidic residues" evidence="1">
    <location>
        <begin position="798"/>
        <end position="812"/>
    </location>
</feature>
<sequence length="869" mass="93445">MATPRRRSARLSRKSSPPDRLSARKTPLPHIQLGSLVERDETPEGGPQSTLDTIVSSPVAPVAAKTQEQLNQLSAVKTPKTLPRLAHAEMHPKEVHQTTTNAPDSGLRLGFADISPTKTSNTLANAQNTPTKTAPRASLPHHLTAAGFDFKFASESHLSEEAQMLMNNVREDAERIKMHILAEKGTQARKDDEAKRLFGGVSATGRKMAKPQGKAGRFSDVHMAQFKKMDSIANHPSSFRAKPNFAQPTQQSLKRSGSKAGLDEAERPQTAGKGILGKSAPFFGQTNTSSNPQKPLYSLLMESDRLDTDAPVKRRKSIFGDVSAGRAAMKDDEDAVSRSSTLPRPKGGLPASLLTPTKASLARSNTAKIPLASPGKASLLPRSNSVKSLKAADVMTSSSDSPEQSSSPPKQVGLVRPESTKFNRPLPPLPTDTHSSPAKSANIPTSKPLPAIPSLVSSPGKPSLSSRLPTFQGLKSILRPTRRGIGKTIQSPTKDTSAGDTPKRPNTAAPSESDSIKKVDFTPSTKSRYAVKLAAASPSPSKLPQADPVARSGPLVPYDPAAYTLSEFSNDDAGADEWEDADSEFDYPVLPLAASDNTSSAGDFTAKAKDHSRRESKEFKSIFTTLEHPSRSNTPTTLTDVNTKVNVRGAGVIPPYQHQQQKQQANVVARSPGSNVNHMRYTMSAQPSPSTIRKVRSSGVSELVQPFEDTIKTVPHGLPGKKRRRELDDEGDDAKENRQASIMPNIPGVWDNVHREGKVVDADEGEKRGGKRAKIQPKHIEKEVGQTAAGKVLKKPNKAREAAAKNAKERKSGFSAQTQAQAQKQKQNMAKSGEEKEKASGGGRVSGASGRGILSMSRLNMLSRPKERR</sequence>
<dbReference type="EMBL" id="JAACFV010000130">
    <property type="protein sequence ID" value="KAF7504695.1"/>
    <property type="molecule type" value="Genomic_DNA"/>
</dbReference>
<organism evidence="2 3">
    <name type="scientific">Endocarpon pusillum</name>
    <dbReference type="NCBI Taxonomy" id="364733"/>
    <lineage>
        <taxon>Eukaryota</taxon>
        <taxon>Fungi</taxon>
        <taxon>Dikarya</taxon>
        <taxon>Ascomycota</taxon>
        <taxon>Pezizomycotina</taxon>
        <taxon>Eurotiomycetes</taxon>
        <taxon>Chaetothyriomycetidae</taxon>
        <taxon>Verrucariales</taxon>
        <taxon>Verrucariaceae</taxon>
        <taxon>Endocarpon</taxon>
    </lineage>
</organism>
<feature type="compositionally biased region" description="Polar residues" evidence="1">
    <location>
        <begin position="488"/>
        <end position="499"/>
    </location>
</feature>
<feature type="region of interest" description="Disordered" evidence="1">
    <location>
        <begin position="759"/>
        <end position="869"/>
    </location>
</feature>
<feature type="region of interest" description="Disordered" evidence="1">
    <location>
        <begin position="389"/>
        <end position="557"/>
    </location>
</feature>
<accession>A0A8H7AGE2</accession>
<comment type="caution">
    <text evidence="2">The sequence shown here is derived from an EMBL/GenBank/DDBJ whole genome shotgun (WGS) entry which is preliminary data.</text>
</comment>
<evidence type="ECO:0000256" key="1">
    <source>
        <dbReference type="SAM" id="MobiDB-lite"/>
    </source>
</evidence>
<name>A0A8H7AGE2_9EURO</name>
<dbReference type="Proteomes" id="UP000606974">
    <property type="component" value="Unassembled WGS sequence"/>
</dbReference>
<feature type="compositionally biased region" description="Basic and acidic residues" evidence="1">
    <location>
        <begin position="759"/>
        <end position="768"/>
    </location>
</feature>
<feature type="compositionally biased region" description="Polar residues" evidence="1">
    <location>
        <begin position="432"/>
        <end position="445"/>
    </location>
</feature>
<feature type="region of interest" description="Disordered" evidence="1">
    <location>
        <begin position="712"/>
        <end position="740"/>
    </location>
</feature>
<protein>
    <submittedName>
        <fullName evidence="2">Uncharacterized protein</fullName>
    </submittedName>
</protein>